<dbReference type="Gene3D" id="1.10.287.130">
    <property type="match status" value="1"/>
</dbReference>
<dbReference type="Gene3D" id="3.40.190.10">
    <property type="entry name" value="Periplasmic binding protein-like II"/>
    <property type="match status" value="2"/>
</dbReference>
<gene>
    <name evidence="11" type="ORF">NE686_21010</name>
</gene>
<comment type="catalytic activity">
    <reaction evidence="1">
        <text>ATP + protein L-histidine = ADP + protein N-phospho-L-histidine.</text>
        <dbReference type="EC" id="2.7.13.3"/>
    </reaction>
</comment>
<evidence type="ECO:0000313" key="11">
    <source>
        <dbReference type="EMBL" id="MCQ4925589.1"/>
    </source>
</evidence>
<dbReference type="SMART" id="SM00387">
    <property type="entry name" value="HATPase_c"/>
    <property type="match status" value="1"/>
</dbReference>
<dbReference type="SUPFAM" id="SSF55874">
    <property type="entry name" value="ATPase domain of HSP90 chaperone/DNA topoisomerase II/histidine kinase"/>
    <property type="match status" value="1"/>
</dbReference>
<dbReference type="SUPFAM" id="SSF53850">
    <property type="entry name" value="Periplasmic binding protein-like II"/>
    <property type="match status" value="1"/>
</dbReference>
<dbReference type="PRINTS" id="PR00344">
    <property type="entry name" value="BCTRLSENSOR"/>
</dbReference>
<dbReference type="InterPro" id="IPR005467">
    <property type="entry name" value="His_kinase_dom"/>
</dbReference>
<dbReference type="CDD" id="cd00082">
    <property type="entry name" value="HisKA"/>
    <property type="match status" value="1"/>
</dbReference>
<dbReference type="InterPro" id="IPR035965">
    <property type="entry name" value="PAS-like_dom_sf"/>
</dbReference>
<dbReference type="Pfam" id="PF00989">
    <property type="entry name" value="PAS"/>
    <property type="match status" value="1"/>
</dbReference>
<keyword evidence="4" id="KW-0808">Transferase</keyword>
<dbReference type="InterPro" id="IPR036890">
    <property type="entry name" value="HATPase_C_sf"/>
</dbReference>
<dbReference type="CDD" id="cd13704">
    <property type="entry name" value="PBP2_HisK"/>
    <property type="match status" value="1"/>
</dbReference>
<dbReference type="InterPro" id="IPR013767">
    <property type="entry name" value="PAS_fold"/>
</dbReference>
<proteinExistence type="predicted"/>
<evidence type="ECO:0000259" key="9">
    <source>
        <dbReference type="PROSITE" id="PS50109"/>
    </source>
</evidence>
<reference evidence="11 12" key="1">
    <citation type="submission" date="2022-06" db="EMBL/GenBank/DDBJ databases">
        <title>Isolation of gut microbiota from human fecal samples.</title>
        <authorList>
            <person name="Pamer E.G."/>
            <person name="Barat B."/>
            <person name="Waligurski E."/>
            <person name="Medina S."/>
            <person name="Paddock L."/>
            <person name="Mostad J."/>
        </authorList>
    </citation>
    <scope>NUCLEOTIDE SEQUENCE [LARGE SCALE GENOMIC DNA]</scope>
    <source>
        <strain evidence="11 12">DFI.7.95</strain>
    </source>
</reference>
<dbReference type="InterPro" id="IPR004358">
    <property type="entry name" value="Sig_transdc_His_kin-like_C"/>
</dbReference>
<dbReference type="Gene3D" id="3.30.450.20">
    <property type="entry name" value="PAS domain"/>
    <property type="match status" value="1"/>
</dbReference>
<dbReference type="PROSITE" id="PS50113">
    <property type="entry name" value="PAC"/>
    <property type="match status" value="1"/>
</dbReference>
<dbReference type="EC" id="2.7.13.3" evidence="2"/>
<dbReference type="PROSITE" id="PS50109">
    <property type="entry name" value="HIS_KIN"/>
    <property type="match status" value="1"/>
</dbReference>
<organism evidence="11 12">
    <name type="scientific">Tissierella carlieri</name>
    <dbReference type="NCBI Taxonomy" id="689904"/>
    <lineage>
        <taxon>Bacteria</taxon>
        <taxon>Bacillati</taxon>
        <taxon>Bacillota</taxon>
        <taxon>Tissierellia</taxon>
        <taxon>Tissierellales</taxon>
        <taxon>Tissierellaceae</taxon>
        <taxon>Tissierella</taxon>
    </lineage>
</organism>
<dbReference type="InterPro" id="IPR003661">
    <property type="entry name" value="HisK_dim/P_dom"/>
</dbReference>
<dbReference type="SMART" id="SM00062">
    <property type="entry name" value="PBPb"/>
    <property type="match status" value="1"/>
</dbReference>
<evidence type="ECO:0000256" key="6">
    <source>
        <dbReference type="ARBA" id="ARBA00022777"/>
    </source>
</evidence>
<keyword evidence="7" id="KW-0067">ATP-binding</keyword>
<dbReference type="InterPro" id="IPR003594">
    <property type="entry name" value="HATPase_dom"/>
</dbReference>
<evidence type="ECO:0000256" key="8">
    <source>
        <dbReference type="ARBA" id="ARBA00023012"/>
    </source>
</evidence>
<sequence>MDKLRICASIKHPPFEFINEKGAIEGFNIDITKSIAKEMGFDVNIELLEWDDAIKKMERRECDAIQGMSISRERIEKYVFASEYITVFHSAIALIDRNDLNDLTDLNDYKVAVQENDGYELIKKIRSRGNNKSMLISTNHENNLRLLLSKEVDIVIGNKLTLLYYMDKLGIKGGFKLLGKPINITRYGIAFNKGNSNTAFKFKIGMDRIKANGVYESIYDKWFGQNIVYYGKQIIENVDTGVIYIDKLGRISAVNNFAEKLLHIDSKNLIFKSFYETEIANIFNINIIQGILDYYQDAYYGKIKINIDNIYYYLEVNYIKLLDKKNELMGVLINFKDITEKTKLEEFLIRKDKMESLGFLLLNVAHELRNPLTSIKNFTELMPEHIDEEEFRESLLYHIPKQVDYINKLVSNLLEYSKPKEAELTTINVKQFFDNELLSLFYKLIKAEKNITFCIDIAEEFSIIADPNQLKQVLINLIQNASDSIKESGIIKIYSSENKDTKVIAIEDDGEPIAESDLSKVFDPFFTTKPSGTGLGLFICYQLIKENNGNIEIANIQNGTKVSLIFNNKGEMQ</sequence>
<dbReference type="EMBL" id="JANGAC010000025">
    <property type="protein sequence ID" value="MCQ4925589.1"/>
    <property type="molecule type" value="Genomic_DNA"/>
</dbReference>
<accession>A0ABT1SGR8</accession>
<evidence type="ECO:0000256" key="1">
    <source>
        <dbReference type="ARBA" id="ARBA00000085"/>
    </source>
</evidence>
<comment type="caution">
    <text evidence="11">The sequence shown here is derived from an EMBL/GenBank/DDBJ whole genome shotgun (WGS) entry which is preliminary data.</text>
</comment>
<evidence type="ECO:0000256" key="2">
    <source>
        <dbReference type="ARBA" id="ARBA00012438"/>
    </source>
</evidence>
<keyword evidence="8" id="KW-0902">Two-component regulatory system</keyword>
<dbReference type="SUPFAM" id="SSF47384">
    <property type="entry name" value="Homodimeric domain of signal transducing histidine kinase"/>
    <property type="match status" value="1"/>
</dbReference>
<evidence type="ECO:0000256" key="4">
    <source>
        <dbReference type="ARBA" id="ARBA00022679"/>
    </source>
</evidence>
<evidence type="ECO:0000256" key="5">
    <source>
        <dbReference type="ARBA" id="ARBA00022741"/>
    </source>
</evidence>
<dbReference type="Pfam" id="PF00497">
    <property type="entry name" value="SBP_bac_3"/>
    <property type="match status" value="1"/>
</dbReference>
<keyword evidence="12" id="KW-1185">Reference proteome</keyword>
<dbReference type="Gene3D" id="3.30.565.10">
    <property type="entry name" value="Histidine kinase-like ATPase, C-terminal domain"/>
    <property type="match status" value="1"/>
</dbReference>
<keyword evidence="6" id="KW-0418">Kinase</keyword>
<dbReference type="RefSeq" id="WP_256313010.1">
    <property type="nucleotide sequence ID" value="NZ_JANGAC010000025.1"/>
</dbReference>
<dbReference type="Pfam" id="PF00512">
    <property type="entry name" value="HisKA"/>
    <property type="match status" value="1"/>
</dbReference>
<evidence type="ECO:0000256" key="7">
    <source>
        <dbReference type="ARBA" id="ARBA00022840"/>
    </source>
</evidence>
<protein>
    <recommendedName>
        <fullName evidence="2">histidine kinase</fullName>
        <ecNumber evidence="2">2.7.13.3</ecNumber>
    </recommendedName>
</protein>
<keyword evidence="3" id="KW-0597">Phosphoprotein</keyword>
<dbReference type="PANTHER" id="PTHR43065">
    <property type="entry name" value="SENSOR HISTIDINE KINASE"/>
    <property type="match status" value="1"/>
</dbReference>
<feature type="domain" description="Histidine kinase" evidence="9">
    <location>
        <begin position="363"/>
        <end position="570"/>
    </location>
</feature>
<evidence type="ECO:0000313" key="12">
    <source>
        <dbReference type="Proteomes" id="UP001524478"/>
    </source>
</evidence>
<dbReference type="Pfam" id="PF02518">
    <property type="entry name" value="HATPase_c"/>
    <property type="match status" value="1"/>
</dbReference>
<name>A0ABT1SGR8_9FIRM</name>
<dbReference type="InterPro" id="IPR001638">
    <property type="entry name" value="Solute-binding_3/MltF_N"/>
</dbReference>
<dbReference type="InterPro" id="IPR000700">
    <property type="entry name" value="PAS-assoc_C"/>
</dbReference>
<dbReference type="SMART" id="SM00388">
    <property type="entry name" value="HisKA"/>
    <property type="match status" value="1"/>
</dbReference>
<keyword evidence="5" id="KW-0547">Nucleotide-binding</keyword>
<feature type="domain" description="PAC" evidence="10">
    <location>
        <begin position="296"/>
        <end position="350"/>
    </location>
</feature>
<dbReference type="SUPFAM" id="SSF55785">
    <property type="entry name" value="PYP-like sensor domain (PAS domain)"/>
    <property type="match status" value="1"/>
</dbReference>
<dbReference type="Proteomes" id="UP001524478">
    <property type="component" value="Unassembled WGS sequence"/>
</dbReference>
<dbReference type="PANTHER" id="PTHR43065:SF10">
    <property type="entry name" value="PEROXIDE STRESS-ACTIVATED HISTIDINE KINASE MAK3"/>
    <property type="match status" value="1"/>
</dbReference>
<dbReference type="InterPro" id="IPR036097">
    <property type="entry name" value="HisK_dim/P_sf"/>
</dbReference>
<evidence type="ECO:0000259" key="10">
    <source>
        <dbReference type="PROSITE" id="PS50113"/>
    </source>
</evidence>
<evidence type="ECO:0000256" key="3">
    <source>
        <dbReference type="ARBA" id="ARBA00022553"/>
    </source>
</evidence>